<evidence type="ECO:0000256" key="6">
    <source>
        <dbReference type="ARBA" id="ARBA00023136"/>
    </source>
</evidence>
<dbReference type="Pfam" id="PF00528">
    <property type="entry name" value="BPD_transp_1"/>
    <property type="match status" value="1"/>
</dbReference>
<evidence type="ECO:0000256" key="5">
    <source>
        <dbReference type="ARBA" id="ARBA00022989"/>
    </source>
</evidence>
<evidence type="ECO:0000313" key="11">
    <source>
        <dbReference type="Proteomes" id="UP000002027"/>
    </source>
</evidence>
<feature type="transmembrane region" description="Helical" evidence="7">
    <location>
        <begin position="124"/>
        <end position="145"/>
    </location>
</feature>
<evidence type="ECO:0000256" key="8">
    <source>
        <dbReference type="SAM" id="MobiDB-lite"/>
    </source>
</evidence>
<proteinExistence type="inferred from homology"/>
<keyword evidence="6 7" id="KW-0472">Membrane</keyword>
<keyword evidence="11" id="KW-1185">Reference proteome</keyword>
<feature type="transmembrane region" description="Helical" evidence="7">
    <location>
        <begin position="283"/>
        <end position="306"/>
    </location>
</feature>
<sequence length="320" mass="35027">MRREEIVEQGNREHTRATSVAGGRIPRDGSSRALLPPSPLERRWWAQQWFLLRRHKQILIGGAILLVMILSAVLAAVITTNSPTLINGYVRLRAPNEYYFFGTDNQGRDVYSRTVYGARLSLQVGFLTSALTIVCGTLVGMIAGYYRRTEGVIMRITDGMMAFPGIILAIGIMAVRGPSVSNVVIALTIVSTPRVVRLVRSVVMGLRESPMVEAAIATGNPNSRVLWRHILPNIVSPLIVQASFVFAEAVLAEAALSFLGAGAPPEIPSWGNMLADSKNLLRQAPWTMFFPGAALALTVFALNLLGDGLRDLLDPRLRQR</sequence>
<evidence type="ECO:0000256" key="1">
    <source>
        <dbReference type="ARBA" id="ARBA00004651"/>
    </source>
</evidence>
<feature type="transmembrane region" description="Helical" evidence="7">
    <location>
        <begin position="152"/>
        <end position="174"/>
    </location>
</feature>
<feature type="compositionally biased region" description="Basic and acidic residues" evidence="8">
    <location>
        <begin position="1"/>
        <end position="16"/>
    </location>
</feature>
<protein>
    <submittedName>
        <fullName evidence="10">Binding-protein-dependent transport systems inner membrane component</fullName>
    </submittedName>
</protein>
<evidence type="ECO:0000259" key="9">
    <source>
        <dbReference type="PROSITE" id="PS50928"/>
    </source>
</evidence>
<dbReference type="InterPro" id="IPR000515">
    <property type="entry name" value="MetI-like"/>
</dbReference>
<dbReference type="GO" id="GO:0005886">
    <property type="term" value="C:plasma membrane"/>
    <property type="evidence" value="ECO:0007669"/>
    <property type="project" value="UniProtKB-SubCell"/>
</dbReference>
<name>D1C532_SPHTD</name>
<gene>
    <name evidence="10" type="ordered locus">Sthe_1917</name>
</gene>
<organism evidence="10 11">
    <name type="scientific">Sphaerobacter thermophilus (strain ATCC 49802 / DSM 20745 / KCCM 41009 / NCIMB 13125 / S 6022)</name>
    <dbReference type="NCBI Taxonomy" id="479434"/>
    <lineage>
        <taxon>Bacteria</taxon>
        <taxon>Pseudomonadati</taxon>
        <taxon>Thermomicrobiota</taxon>
        <taxon>Thermomicrobia</taxon>
        <taxon>Sphaerobacterales</taxon>
        <taxon>Sphaerobacterineae</taxon>
        <taxon>Sphaerobacteraceae</taxon>
        <taxon>Sphaerobacter</taxon>
    </lineage>
</organism>
<dbReference type="PANTHER" id="PTHR43386:SF6">
    <property type="entry name" value="ABC TRANSPORTER PERMEASE PROTEIN"/>
    <property type="match status" value="1"/>
</dbReference>
<dbReference type="PROSITE" id="PS50928">
    <property type="entry name" value="ABC_TM1"/>
    <property type="match status" value="1"/>
</dbReference>
<feature type="region of interest" description="Disordered" evidence="8">
    <location>
        <begin position="1"/>
        <end position="32"/>
    </location>
</feature>
<dbReference type="SUPFAM" id="SSF161098">
    <property type="entry name" value="MetI-like"/>
    <property type="match status" value="1"/>
</dbReference>
<keyword evidence="5 7" id="KW-1133">Transmembrane helix</keyword>
<keyword evidence="2 7" id="KW-0813">Transport</keyword>
<evidence type="ECO:0000256" key="2">
    <source>
        <dbReference type="ARBA" id="ARBA00022448"/>
    </source>
</evidence>
<comment type="similarity">
    <text evidence="7">Belongs to the binding-protein-dependent transport system permease family.</text>
</comment>
<dbReference type="KEGG" id="sti:Sthe_1917"/>
<keyword evidence="3" id="KW-1003">Cell membrane</keyword>
<dbReference type="CDD" id="cd06261">
    <property type="entry name" value="TM_PBP2"/>
    <property type="match status" value="1"/>
</dbReference>
<dbReference type="GO" id="GO:0055085">
    <property type="term" value="P:transmembrane transport"/>
    <property type="evidence" value="ECO:0007669"/>
    <property type="project" value="InterPro"/>
</dbReference>
<dbReference type="Gene3D" id="1.10.3720.10">
    <property type="entry name" value="MetI-like"/>
    <property type="match status" value="1"/>
</dbReference>
<dbReference type="InParanoid" id="D1C532"/>
<dbReference type="eggNOG" id="COG1173">
    <property type="taxonomic scope" value="Bacteria"/>
</dbReference>
<dbReference type="Proteomes" id="UP000002027">
    <property type="component" value="Chromosome 1"/>
</dbReference>
<comment type="subcellular location">
    <subcellularLocation>
        <location evidence="1 7">Cell membrane</location>
        <topology evidence="1 7">Multi-pass membrane protein</topology>
    </subcellularLocation>
</comment>
<dbReference type="RefSeq" id="WP_012872395.1">
    <property type="nucleotide sequence ID" value="NC_013523.1"/>
</dbReference>
<accession>D1C532</accession>
<reference evidence="10 11" key="2">
    <citation type="journal article" date="2010" name="Stand. Genomic Sci.">
        <title>Complete genome sequence of Desulfohalobium retbaense type strain (HR(100)).</title>
        <authorList>
            <person name="Spring S."/>
            <person name="Nolan M."/>
            <person name="Lapidus A."/>
            <person name="Glavina Del Rio T."/>
            <person name="Copeland A."/>
            <person name="Tice H."/>
            <person name="Cheng J.F."/>
            <person name="Lucas S."/>
            <person name="Land M."/>
            <person name="Chen F."/>
            <person name="Bruce D."/>
            <person name="Goodwin L."/>
            <person name="Pitluck S."/>
            <person name="Ivanova N."/>
            <person name="Mavromatis K."/>
            <person name="Mikhailova N."/>
            <person name="Pati A."/>
            <person name="Chen A."/>
            <person name="Palaniappan K."/>
            <person name="Hauser L."/>
            <person name="Chang Y.J."/>
            <person name="Jeffries C.D."/>
            <person name="Munk C."/>
            <person name="Kiss H."/>
            <person name="Chain P."/>
            <person name="Han C."/>
            <person name="Brettin T."/>
            <person name="Detter J.C."/>
            <person name="Schuler E."/>
            <person name="Goker M."/>
            <person name="Rohde M."/>
            <person name="Bristow J."/>
            <person name="Eisen J.A."/>
            <person name="Markowitz V."/>
            <person name="Hugenholtz P."/>
            <person name="Kyrpides N.C."/>
            <person name="Klenk H.P."/>
        </authorList>
    </citation>
    <scope>NUCLEOTIDE SEQUENCE [LARGE SCALE GENOMIC DNA]</scope>
    <source>
        <strain evidence="11">ATCC 49802 / DSM 20745 / S 6022</strain>
    </source>
</reference>
<dbReference type="AlphaFoldDB" id="D1C532"/>
<dbReference type="PANTHER" id="PTHR43386">
    <property type="entry name" value="OLIGOPEPTIDE TRANSPORT SYSTEM PERMEASE PROTEIN APPC"/>
    <property type="match status" value="1"/>
</dbReference>
<dbReference type="EMBL" id="CP001823">
    <property type="protein sequence ID" value="ACZ39349.1"/>
    <property type="molecule type" value="Genomic_DNA"/>
</dbReference>
<feature type="transmembrane region" description="Helical" evidence="7">
    <location>
        <begin position="58"/>
        <end position="78"/>
    </location>
</feature>
<evidence type="ECO:0000313" key="10">
    <source>
        <dbReference type="EMBL" id="ACZ39349.1"/>
    </source>
</evidence>
<evidence type="ECO:0000256" key="3">
    <source>
        <dbReference type="ARBA" id="ARBA00022475"/>
    </source>
</evidence>
<dbReference type="InterPro" id="IPR050366">
    <property type="entry name" value="BP-dependent_transpt_permease"/>
</dbReference>
<dbReference type="InterPro" id="IPR035906">
    <property type="entry name" value="MetI-like_sf"/>
</dbReference>
<feature type="domain" description="ABC transmembrane type-1" evidence="9">
    <location>
        <begin position="118"/>
        <end position="306"/>
    </location>
</feature>
<reference evidence="11" key="1">
    <citation type="submission" date="2009-11" db="EMBL/GenBank/DDBJ databases">
        <title>The complete chromosome 1 of Sphaerobacter thermophilus DSM 20745.</title>
        <authorList>
            <person name="Lucas S."/>
            <person name="Copeland A."/>
            <person name="Lapidus A."/>
            <person name="Glavina del Rio T."/>
            <person name="Dalin E."/>
            <person name="Tice H."/>
            <person name="Bruce D."/>
            <person name="Goodwin L."/>
            <person name="Pitluck S."/>
            <person name="Kyrpides N."/>
            <person name="Mavromatis K."/>
            <person name="Ivanova N."/>
            <person name="Mikhailova N."/>
            <person name="LaButti K.M."/>
            <person name="Clum A."/>
            <person name="Sun H.I."/>
            <person name="Brettin T."/>
            <person name="Detter J.C."/>
            <person name="Han C."/>
            <person name="Larimer F."/>
            <person name="Land M."/>
            <person name="Hauser L."/>
            <person name="Markowitz V."/>
            <person name="Cheng J.F."/>
            <person name="Hugenholtz P."/>
            <person name="Woyke T."/>
            <person name="Wu D."/>
            <person name="Steenblock K."/>
            <person name="Schneider S."/>
            <person name="Pukall R."/>
            <person name="Goeker M."/>
            <person name="Klenk H.P."/>
            <person name="Eisen J.A."/>
        </authorList>
    </citation>
    <scope>NUCLEOTIDE SEQUENCE [LARGE SCALE GENOMIC DNA]</scope>
    <source>
        <strain evidence="11">ATCC 49802 / DSM 20745 / S 6022</strain>
    </source>
</reference>
<evidence type="ECO:0000256" key="4">
    <source>
        <dbReference type="ARBA" id="ARBA00022692"/>
    </source>
</evidence>
<dbReference type="HOGENOM" id="CLU_028518_1_1_0"/>
<evidence type="ECO:0000256" key="7">
    <source>
        <dbReference type="RuleBase" id="RU363032"/>
    </source>
</evidence>
<dbReference type="STRING" id="479434.Sthe_1917"/>
<keyword evidence="4 7" id="KW-0812">Transmembrane</keyword>